<dbReference type="GO" id="GO:0036376">
    <property type="term" value="P:sodium ion export across plasma membrane"/>
    <property type="evidence" value="ECO:0007669"/>
    <property type="project" value="TreeGrafter"/>
</dbReference>
<dbReference type="InterPro" id="IPR023298">
    <property type="entry name" value="ATPase_P-typ_TM_dom_sf"/>
</dbReference>
<reference evidence="13 14" key="1">
    <citation type="journal article" date="2015" name="Plant Cell">
        <title>Oil accumulation by the oleaginous diatom Fistulifera solaris as revealed by the genome and transcriptome.</title>
        <authorList>
            <person name="Tanaka T."/>
            <person name="Maeda Y."/>
            <person name="Veluchamy A."/>
            <person name="Tanaka M."/>
            <person name="Abida H."/>
            <person name="Marechal E."/>
            <person name="Bowler C."/>
            <person name="Muto M."/>
            <person name="Sunaga Y."/>
            <person name="Tanaka M."/>
            <person name="Yoshino T."/>
            <person name="Taniguchi T."/>
            <person name="Fukuda Y."/>
            <person name="Nemoto M."/>
            <person name="Matsumoto M."/>
            <person name="Wong P.S."/>
            <person name="Aburatani S."/>
            <person name="Fujibuchi W."/>
        </authorList>
    </citation>
    <scope>NUCLEOTIDE SEQUENCE [LARGE SCALE GENOMIC DNA]</scope>
    <source>
        <strain evidence="13 14">JPCC DA0580</strain>
    </source>
</reference>
<comment type="subcellular location">
    <subcellularLocation>
        <location evidence="1">Cell membrane</location>
        <topology evidence="1">Multi-pass membrane protein</topology>
    </subcellularLocation>
</comment>
<comment type="similarity">
    <text evidence="10">Belongs to the cation transport ATPase (P-type) (TC 3.A.3) family.</text>
</comment>
<dbReference type="Gene3D" id="2.70.150.10">
    <property type="entry name" value="Calcium-transporting ATPase, cytoplasmic transduction domain A"/>
    <property type="match status" value="1"/>
</dbReference>
<dbReference type="Gene3D" id="3.40.50.1000">
    <property type="entry name" value="HAD superfamily/HAD-like"/>
    <property type="match status" value="1"/>
</dbReference>
<dbReference type="SUPFAM" id="SSF81660">
    <property type="entry name" value="Metal cation-transporting ATPase, ATP-binding domain N"/>
    <property type="match status" value="1"/>
</dbReference>
<feature type="domain" description="Cation-transporting P-type ATPase N-terminal" evidence="12">
    <location>
        <begin position="51"/>
        <end position="119"/>
    </location>
</feature>
<keyword evidence="14" id="KW-1185">Reference proteome</keyword>
<dbReference type="Gene3D" id="1.20.1110.10">
    <property type="entry name" value="Calcium-transporting ATPase, transmembrane domain"/>
    <property type="match status" value="1"/>
</dbReference>
<dbReference type="PRINTS" id="PR00119">
    <property type="entry name" value="CATATPASE"/>
</dbReference>
<dbReference type="InterPro" id="IPR044492">
    <property type="entry name" value="P_typ_ATPase_HD_dom"/>
</dbReference>
<dbReference type="FunFam" id="1.20.1110.10:FF:000095">
    <property type="entry name" value="Sodium/potassium-transporting ATPase subunit alpha-1"/>
    <property type="match status" value="1"/>
</dbReference>
<dbReference type="Gene3D" id="3.40.1110.10">
    <property type="entry name" value="Calcium-transporting ATPase, cytoplasmic domain N"/>
    <property type="match status" value="1"/>
</dbReference>
<feature type="transmembrane region" description="Helical" evidence="11">
    <location>
        <begin position="1027"/>
        <end position="1043"/>
    </location>
</feature>
<dbReference type="InterPro" id="IPR006068">
    <property type="entry name" value="ATPase_P-typ_cation-transptr_C"/>
</dbReference>
<dbReference type="GO" id="GO:0016887">
    <property type="term" value="F:ATP hydrolysis activity"/>
    <property type="evidence" value="ECO:0007669"/>
    <property type="project" value="InterPro"/>
</dbReference>
<dbReference type="SMART" id="SM00831">
    <property type="entry name" value="Cation_ATPase_N"/>
    <property type="match status" value="1"/>
</dbReference>
<dbReference type="FunFam" id="3.40.50.1000:FF:000083">
    <property type="entry name" value="Sodium/potassium-transporting ATPase subunit alpha"/>
    <property type="match status" value="1"/>
</dbReference>
<evidence type="ECO:0000256" key="11">
    <source>
        <dbReference type="SAM" id="Phobius"/>
    </source>
</evidence>
<protein>
    <submittedName>
        <fullName evidence="13">Sodium/potassium-transporting ATPase subunit alpha</fullName>
        <ecNumber evidence="13">3.6.3.9</ecNumber>
    </submittedName>
</protein>
<feature type="transmembrane region" description="Helical" evidence="11">
    <location>
        <begin position="103"/>
        <end position="121"/>
    </location>
</feature>
<evidence type="ECO:0000256" key="2">
    <source>
        <dbReference type="ARBA" id="ARBA00022475"/>
    </source>
</evidence>
<feature type="transmembrane region" description="Helical" evidence="11">
    <location>
        <begin position="813"/>
        <end position="835"/>
    </location>
</feature>
<dbReference type="PRINTS" id="PR00121">
    <property type="entry name" value="NAKATPASE"/>
</dbReference>
<keyword evidence="5" id="KW-0067">ATP-binding</keyword>
<dbReference type="PROSITE" id="PS00154">
    <property type="entry name" value="ATPASE_E1_E2"/>
    <property type="match status" value="1"/>
</dbReference>
<evidence type="ECO:0000256" key="9">
    <source>
        <dbReference type="ARBA" id="ARBA00023136"/>
    </source>
</evidence>
<keyword evidence="9 11" id="KW-0472">Membrane</keyword>
<evidence type="ECO:0000259" key="12">
    <source>
        <dbReference type="SMART" id="SM00831"/>
    </source>
</evidence>
<dbReference type="PANTHER" id="PTHR43294">
    <property type="entry name" value="SODIUM/POTASSIUM-TRANSPORTING ATPASE SUBUNIT ALPHA"/>
    <property type="match status" value="1"/>
</dbReference>
<feature type="transmembrane region" description="Helical" evidence="11">
    <location>
        <begin position="881"/>
        <end position="908"/>
    </location>
</feature>
<dbReference type="GO" id="GO:0006883">
    <property type="term" value="P:intracellular sodium ion homeostasis"/>
    <property type="evidence" value="ECO:0007669"/>
    <property type="project" value="TreeGrafter"/>
</dbReference>
<feature type="transmembrane region" description="Helical" evidence="11">
    <location>
        <begin position="324"/>
        <end position="349"/>
    </location>
</feature>
<dbReference type="SUPFAM" id="SSF56784">
    <property type="entry name" value="HAD-like"/>
    <property type="match status" value="1"/>
</dbReference>
<evidence type="ECO:0000256" key="5">
    <source>
        <dbReference type="ARBA" id="ARBA00022840"/>
    </source>
</evidence>
<dbReference type="InterPro" id="IPR018303">
    <property type="entry name" value="ATPase_P-typ_P_site"/>
</dbReference>
<dbReference type="InterPro" id="IPR001757">
    <property type="entry name" value="P_typ_ATPase"/>
</dbReference>
<feature type="transmembrane region" description="Helical" evidence="11">
    <location>
        <begin position="289"/>
        <end position="312"/>
    </location>
</feature>
<keyword evidence="7 11" id="KW-1133">Transmembrane helix</keyword>
<evidence type="ECO:0000256" key="1">
    <source>
        <dbReference type="ARBA" id="ARBA00004651"/>
    </source>
</evidence>
<organism evidence="13 14">
    <name type="scientific">Fistulifera solaris</name>
    <name type="common">Oleaginous diatom</name>
    <dbReference type="NCBI Taxonomy" id="1519565"/>
    <lineage>
        <taxon>Eukaryota</taxon>
        <taxon>Sar</taxon>
        <taxon>Stramenopiles</taxon>
        <taxon>Ochrophyta</taxon>
        <taxon>Bacillariophyta</taxon>
        <taxon>Bacillariophyceae</taxon>
        <taxon>Bacillariophycidae</taxon>
        <taxon>Naviculales</taxon>
        <taxon>Naviculaceae</taxon>
        <taxon>Fistulifera</taxon>
    </lineage>
</organism>
<dbReference type="GO" id="GO:0030007">
    <property type="term" value="P:intracellular potassium ion homeostasis"/>
    <property type="evidence" value="ECO:0007669"/>
    <property type="project" value="TreeGrafter"/>
</dbReference>
<dbReference type="EC" id="3.6.3.9" evidence="13"/>
<dbReference type="InterPro" id="IPR008250">
    <property type="entry name" value="ATPase_P-typ_transduc_dom_A_sf"/>
</dbReference>
<accession>A0A1Z5K3K4</accession>
<dbReference type="GO" id="GO:0005886">
    <property type="term" value="C:plasma membrane"/>
    <property type="evidence" value="ECO:0007669"/>
    <property type="project" value="UniProtKB-SubCell"/>
</dbReference>
<evidence type="ECO:0000256" key="10">
    <source>
        <dbReference type="ARBA" id="ARBA00038148"/>
    </source>
</evidence>
<dbReference type="InterPro" id="IPR059000">
    <property type="entry name" value="ATPase_P-type_domA"/>
</dbReference>
<feature type="transmembrane region" description="Helical" evidence="11">
    <location>
        <begin position="963"/>
        <end position="983"/>
    </location>
</feature>
<dbReference type="Pfam" id="PF13246">
    <property type="entry name" value="Cation_ATPase"/>
    <property type="match status" value="1"/>
</dbReference>
<dbReference type="EMBL" id="BDSP01000151">
    <property type="protein sequence ID" value="GAX20661.1"/>
    <property type="molecule type" value="Genomic_DNA"/>
</dbReference>
<dbReference type="Pfam" id="PF00122">
    <property type="entry name" value="E1-E2_ATPase"/>
    <property type="match status" value="1"/>
</dbReference>
<feature type="transmembrane region" description="Helical" evidence="11">
    <location>
        <begin position="127"/>
        <end position="145"/>
    </location>
</feature>
<dbReference type="InterPro" id="IPR050510">
    <property type="entry name" value="Cation_transp_ATPase_P-type"/>
</dbReference>
<evidence type="ECO:0000256" key="8">
    <source>
        <dbReference type="ARBA" id="ARBA00023065"/>
    </source>
</evidence>
<comment type="caution">
    <text evidence="13">The sequence shown here is derived from an EMBL/GenBank/DDBJ whole genome shotgun (WGS) entry which is preliminary data.</text>
</comment>
<keyword evidence="6" id="KW-1278">Translocase</keyword>
<dbReference type="SFLD" id="SFLDS00003">
    <property type="entry name" value="Haloacid_Dehalogenase"/>
    <property type="match status" value="1"/>
</dbReference>
<dbReference type="GO" id="GO:1990573">
    <property type="term" value="P:potassium ion import across plasma membrane"/>
    <property type="evidence" value="ECO:0007669"/>
    <property type="project" value="TreeGrafter"/>
</dbReference>
<keyword evidence="8" id="KW-0406">Ion transport</keyword>
<dbReference type="GO" id="GO:0005391">
    <property type="term" value="F:P-type sodium:potassium-exchanging transporter activity"/>
    <property type="evidence" value="ECO:0007669"/>
    <property type="project" value="TreeGrafter"/>
</dbReference>
<dbReference type="SUPFAM" id="SSF81653">
    <property type="entry name" value="Calcium ATPase, transduction domain A"/>
    <property type="match status" value="1"/>
</dbReference>
<dbReference type="InParanoid" id="A0A1Z5K3K4"/>
<keyword evidence="8" id="KW-0813">Transport</keyword>
<dbReference type="GO" id="GO:1902600">
    <property type="term" value="P:proton transmembrane transport"/>
    <property type="evidence" value="ECO:0007669"/>
    <property type="project" value="TreeGrafter"/>
</dbReference>
<dbReference type="GO" id="GO:0005524">
    <property type="term" value="F:ATP binding"/>
    <property type="evidence" value="ECO:0007669"/>
    <property type="project" value="UniProtKB-KW"/>
</dbReference>
<dbReference type="NCBIfam" id="TIGR01494">
    <property type="entry name" value="ATPase_P-type"/>
    <property type="match status" value="2"/>
</dbReference>
<dbReference type="SUPFAM" id="SSF81665">
    <property type="entry name" value="Calcium ATPase, transmembrane domain M"/>
    <property type="match status" value="1"/>
</dbReference>
<dbReference type="PANTHER" id="PTHR43294:SF21">
    <property type="entry name" value="CATION TRANSPORTING ATPASE"/>
    <property type="match status" value="1"/>
</dbReference>
<evidence type="ECO:0000256" key="7">
    <source>
        <dbReference type="ARBA" id="ARBA00022989"/>
    </source>
</evidence>
<evidence type="ECO:0000313" key="13">
    <source>
        <dbReference type="EMBL" id="GAX20661.1"/>
    </source>
</evidence>
<gene>
    <name evidence="13" type="ORF">FisN_32Hh047</name>
</gene>
<sequence length="1065" mass="116622">MAIEVAVNNIAPCPDVDMENGTSRDGNEAVTVNDAPVEPYMEIQAIAKIHPESHINLQNIEKSAGLSSSEAANRLINYGKNCLTPPPKTPEWKLLLKQFQNTFLILLIASAVLSVVAFAIAGDITNLYLGLALLAVVFLTGFGQYHEERKALKIVDSFSLMLATTCRVLRDGQQQTVQVENLVPGDLVLVKDGEKVPADAVLLLCRALKTECASLTGESEPISCSDQVSVKGTQLLECKNLLFNSSLCFDGMGIGLVVRTGDKTAIGTIAKLASNTQLGESTLQKEIRVFVGLIAIVAVTMATTFFVASVFLQEANSSTDIIKLFVNGFLIIIVANVPQGLPSTVISLLSLAARNMAQRSVLVKRLDCVETLGSTSIICSDKTGTLTKNEMTVTDIWCNQRLVKRHRWEAKSLASHEPQALFYRAAILCNRGQSISESDQDMVTESIRESQRQRISNVSRLSWGASVQQSVLSLETNAPKFSGNPSDCALLSYCDRMHSVSNVRQDYPILFEVPFNSTNKWQLVIVKSRESVQEEQDNKQVVYEVLMKGAPEVILNRCITFASKTAKNGENEMTEAFKEEFNKAYEDFASKGRRVLALCSRTFQADKDIVFNADNDIYNFPTTDLHFIGLVAIMDPPRDNVPDAIAKCHRAGVKVFMVTGDHPFTAKAIATQVGLLKNENNILLLEDETSEGEWETCEGAVIHGSRIDGLSDEQWNTILSKSGVCFARTTPAHKLLIVKKCQALLGAIVAVTGDGVNDAPALKQADVGVAMGLNGSAVAQEAADILLMDDNFASIVDAIEEGRKIFENIKKTIAYTLAHILPEVVSAVLSLLGGLPAGLTALQVLTIDLGTELGPAISLAYEKAEANLMERKPRDPAKDRLVSPALMFYSYVISGVIITLGCLMAYWFSYKQNDLRLSDFHAPGFEIGDSFTLTASEPVFIERTQTTYTGAQQRRIFSEGVTAFYITLTVAQFCHIWVCKTRISSLFVHGFDNKLTFYGVGVGFALVMLFCYVPGIQDIVGSAMVGWVPWVCALVTGAVLWLYNESSKWYFRHAEPDDIVFRIFA</sequence>
<dbReference type="OrthoDB" id="39882at2759"/>
<evidence type="ECO:0000256" key="6">
    <source>
        <dbReference type="ARBA" id="ARBA00022967"/>
    </source>
</evidence>
<dbReference type="InterPro" id="IPR023214">
    <property type="entry name" value="HAD_sf"/>
</dbReference>
<evidence type="ECO:0000256" key="3">
    <source>
        <dbReference type="ARBA" id="ARBA00022692"/>
    </source>
</evidence>
<dbReference type="Proteomes" id="UP000198406">
    <property type="component" value="Unassembled WGS sequence"/>
</dbReference>
<name>A0A1Z5K3K4_FISSO</name>
<dbReference type="SFLD" id="SFLDF00027">
    <property type="entry name" value="p-type_atpase"/>
    <property type="match status" value="1"/>
</dbReference>
<dbReference type="InterPro" id="IPR036412">
    <property type="entry name" value="HAD-like_sf"/>
</dbReference>
<keyword evidence="3 11" id="KW-0812">Transmembrane</keyword>
<keyword evidence="2" id="KW-1003">Cell membrane</keyword>
<dbReference type="Pfam" id="PF00690">
    <property type="entry name" value="Cation_ATPase_N"/>
    <property type="match status" value="1"/>
</dbReference>
<keyword evidence="13" id="KW-0378">Hydrolase</keyword>
<feature type="transmembrane region" description="Helical" evidence="11">
    <location>
        <begin position="995"/>
        <end position="1015"/>
    </location>
</feature>
<evidence type="ECO:0000256" key="4">
    <source>
        <dbReference type="ARBA" id="ARBA00022741"/>
    </source>
</evidence>
<proteinExistence type="inferred from homology"/>
<dbReference type="InterPro" id="IPR004014">
    <property type="entry name" value="ATPase_P-typ_cation-transptr_N"/>
</dbReference>
<dbReference type="SFLD" id="SFLDG00002">
    <property type="entry name" value="C1.7:_P-type_atpase_like"/>
    <property type="match status" value="1"/>
</dbReference>
<dbReference type="InterPro" id="IPR023299">
    <property type="entry name" value="ATPase_P-typ_cyto_dom_N"/>
</dbReference>
<dbReference type="Pfam" id="PF00689">
    <property type="entry name" value="Cation_ATPase_C"/>
    <property type="match status" value="1"/>
</dbReference>
<dbReference type="AlphaFoldDB" id="A0A1Z5K3K4"/>
<evidence type="ECO:0000313" key="14">
    <source>
        <dbReference type="Proteomes" id="UP000198406"/>
    </source>
</evidence>
<keyword evidence="4" id="KW-0547">Nucleotide-binding</keyword>